<evidence type="ECO:0000313" key="1">
    <source>
        <dbReference type="EMBL" id="GAG99651.1"/>
    </source>
</evidence>
<protein>
    <submittedName>
        <fullName evidence="1">Uncharacterized protein</fullName>
    </submittedName>
</protein>
<reference evidence="1" key="1">
    <citation type="journal article" date="2014" name="Front. Microbiol.">
        <title>High frequency of phylogenetically diverse reductive dehalogenase-homologous genes in deep subseafloor sedimentary metagenomes.</title>
        <authorList>
            <person name="Kawai M."/>
            <person name="Futagami T."/>
            <person name="Toyoda A."/>
            <person name="Takaki Y."/>
            <person name="Nishi S."/>
            <person name="Hori S."/>
            <person name="Arai W."/>
            <person name="Tsubouchi T."/>
            <person name="Morono Y."/>
            <person name="Uchiyama I."/>
            <person name="Ito T."/>
            <person name="Fujiyama A."/>
            <person name="Inagaki F."/>
            <person name="Takami H."/>
        </authorList>
    </citation>
    <scope>NUCLEOTIDE SEQUENCE</scope>
    <source>
        <strain evidence="1">Expedition CK06-06</strain>
    </source>
</reference>
<gene>
    <name evidence="1" type="ORF">S01H4_45501</name>
</gene>
<dbReference type="EMBL" id="BART01025336">
    <property type="protein sequence ID" value="GAG99651.1"/>
    <property type="molecule type" value="Genomic_DNA"/>
</dbReference>
<feature type="non-terminal residue" evidence="1">
    <location>
        <position position="166"/>
    </location>
</feature>
<accession>X1DTB3</accession>
<sequence length="166" mass="17817">MSVFGTVTEVTGDKVYGFGHGFLGYGSVNLPMATGKVHTVVSSVARSFKLGSALEIVGALTADEYAAVFGRIGAEARMIPVTMRIDRYNDPEKRVYNCRVVDNRLYTPMLLRSVVSGAALYLGDLPPDHMIEYKVAIGLEDADSITFENVSTSLGLAEMIAESVGS</sequence>
<dbReference type="AlphaFoldDB" id="X1DTB3"/>
<proteinExistence type="predicted"/>
<name>X1DTB3_9ZZZZ</name>
<organism evidence="1">
    <name type="scientific">marine sediment metagenome</name>
    <dbReference type="NCBI Taxonomy" id="412755"/>
    <lineage>
        <taxon>unclassified sequences</taxon>
        <taxon>metagenomes</taxon>
        <taxon>ecological metagenomes</taxon>
    </lineage>
</organism>
<comment type="caution">
    <text evidence="1">The sequence shown here is derived from an EMBL/GenBank/DDBJ whole genome shotgun (WGS) entry which is preliminary data.</text>
</comment>